<dbReference type="Pfam" id="PF13458">
    <property type="entry name" value="Peripla_BP_6"/>
    <property type="match status" value="1"/>
</dbReference>
<proteinExistence type="inferred from homology"/>
<evidence type="ECO:0000256" key="3">
    <source>
        <dbReference type="ARBA" id="ARBA00022970"/>
    </source>
</evidence>
<name>A0ABQ1IAI5_9PROT</name>
<evidence type="ECO:0000256" key="4">
    <source>
        <dbReference type="SAM" id="SignalP"/>
    </source>
</evidence>
<feature type="chain" id="PRO_5046572001" evidence="4">
    <location>
        <begin position="36"/>
        <end position="415"/>
    </location>
</feature>
<dbReference type="InterPro" id="IPR028082">
    <property type="entry name" value="Peripla_BP_I"/>
</dbReference>
<dbReference type="Gene3D" id="3.40.50.2300">
    <property type="match status" value="2"/>
</dbReference>
<dbReference type="PROSITE" id="PS51318">
    <property type="entry name" value="TAT"/>
    <property type="match status" value="1"/>
</dbReference>
<comment type="caution">
    <text evidence="6">The sequence shown here is derived from an EMBL/GenBank/DDBJ whole genome shotgun (WGS) entry which is preliminary data.</text>
</comment>
<dbReference type="PANTHER" id="PTHR30483">
    <property type="entry name" value="LEUCINE-SPECIFIC-BINDING PROTEIN"/>
    <property type="match status" value="1"/>
</dbReference>
<dbReference type="Proteomes" id="UP000603352">
    <property type="component" value="Unassembled WGS sequence"/>
</dbReference>
<evidence type="ECO:0000256" key="1">
    <source>
        <dbReference type="ARBA" id="ARBA00010062"/>
    </source>
</evidence>
<keyword evidence="3" id="KW-0813">Transport</keyword>
<sequence>MTDKTGSTMRRLLAGGSLAVLTVAMAATAPGMARADDTPFRIGALNPVTGAGSPYGPGMQKAIVMAADEVNQTGGVCGRMLEVTAEDTQTSPDAAVLAVKKLIEVNGAQVIMGTWSSGVTLAVMPITAAAGIPELNTSGAPAISMEDKDDMVWRFQATNDRFGQAFAKIATMRGFKRPATMAYNNASGIGNTEGFTKAWTADGGAVVSAVVYEPKRPSYRSELQQILAANPDVVVMGSYLQDTTVILREWFQSGQSPDLQWIIPGWAANQQLIDALGPEVAASIISVDSISNETAPSYDHFAAAYQAATGSPASGNVYAAMTYDMVISWGLAMQAACPDTAPKAINAAIRSIDSADGTPVYTFAEGKAAIEAGKTVNYEGASSRLSFDQYGDVTPDFSLSEIEGTSFVRKDVVKF</sequence>
<organism evidence="6 7">
    <name type="scientific">Tistrella bauzanensis</name>
    <dbReference type="NCBI Taxonomy" id="657419"/>
    <lineage>
        <taxon>Bacteria</taxon>
        <taxon>Pseudomonadati</taxon>
        <taxon>Pseudomonadota</taxon>
        <taxon>Alphaproteobacteria</taxon>
        <taxon>Geminicoccales</taxon>
        <taxon>Geminicoccaceae</taxon>
        <taxon>Tistrella</taxon>
    </lineage>
</organism>
<evidence type="ECO:0000313" key="7">
    <source>
        <dbReference type="Proteomes" id="UP000603352"/>
    </source>
</evidence>
<keyword evidence="2 4" id="KW-0732">Signal</keyword>
<keyword evidence="7" id="KW-1185">Reference proteome</keyword>
<feature type="domain" description="Leucine-binding protein" evidence="5">
    <location>
        <begin position="40"/>
        <end position="357"/>
    </location>
</feature>
<feature type="signal peptide" evidence="4">
    <location>
        <begin position="1"/>
        <end position="35"/>
    </location>
</feature>
<gene>
    <name evidence="6" type="ORF">GCM10011505_10940</name>
</gene>
<keyword evidence="3" id="KW-0029">Amino-acid transport</keyword>
<dbReference type="SUPFAM" id="SSF53822">
    <property type="entry name" value="Periplasmic binding protein-like I"/>
    <property type="match status" value="1"/>
</dbReference>
<evidence type="ECO:0000313" key="6">
    <source>
        <dbReference type="EMBL" id="GGB31337.1"/>
    </source>
</evidence>
<dbReference type="InterPro" id="IPR028081">
    <property type="entry name" value="Leu-bd"/>
</dbReference>
<dbReference type="RefSeq" id="WP_229707844.1">
    <property type="nucleotide sequence ID" value="NZ_BMDZ01000008.1"/>
</dbReference>
<accession>A0ABQ1IAI5</accession>
<comment type="similarity">
    <text evidence="1">Belongs to the leucine-binding protein family.</text>
</comment>
<dbReference type="PANTHER" id="PTHR30483:SF6">
    <property type="entry name" value="PERIPLASMIC BINDING PROTEIN OF ABC TRANSPORTER FOR NATURAL AMINO ACIDS"/>
    <property type="match status" value="1"/>
</dbReference>
<dbReference type="InterPro" id="IPR051010">
    <property type="entry name" value="BCAA_transport"/>
</dbReference>
<protein>
    <submittedName>
        <fullName evidence="6">Amino acid ABC transporter substrate-binding protein</fullName>
    </submittedName>
</protein>
<evidence type="ECO:0000256" key="2">
    <source>
        <dbReference type="ARBA" id="ARBA00022729"/>
    </source>
</evidence>
<reference evidence="7" key="1">
    <citation type="journal article" date="2019" name="Int. J. Syst. Evol. Microbiol.">
        <title>The Global Catalogue of Microorganisms (GCM) 10K type strain sequencing project: providing services to taxonomists for standard genome sequencing and annotation.</title>
        <authorList>
            <consortium name="The Broad Institute Genomics Platform"/>
            <consortium name="The Broad Institute Genome Sequencing Center for Infectious Disease"/>
            <person name="Wu L."/>
            <person name="Ma J."/>
        </authorList>
    </citation>
    <scope>NUCLEOTIDE SEQUENCE [LARGE SCALE GENOMIC DNA]</scope>
    <source>
        <strain evidence="7">CGMCC 1.10188</strain>
    </source>
</reference>
<dbReference type="CDD" id="cd06346">
    <property type="entry name" value="PBP1_ABC_ligand_binding-like"/>
    <property type="match status" value="1"/>
</dbReference>
<dbReference type="EMBL" id="BMDZ01000008">
    <property type="protein sequence ID" value="GGB31337.1"/>
    <property type="molecule type" value="Genomic_DNA"/>
</dbReference>
<dbReference type="InterPro" id="IPR006311">
    <property type="entry name" value="TAT_signal"/>
</dbReference>
<evidence type="ECO:0000259" key="5">
    <source>
        <dbReference type="Pfam" id="PF13458"/>
    </source>
</evidence>